<keyword evidence="4" id="KW-0808">Transferase</keyword>
<evidence type="ECO:0000313" key="9">
    <source>
        <dbReference type="Proteomes" id="UP000734854"/>
    </source>
</evidence>
<evidence type="ECO:0000313" key="8">
    <source>
        <dbReference type="EMBL" id="KAG6515443.1"/>
    </source>
</evidence>
<dbReference type="GO" id="GO:0016763">
    <property type="term" value="F:pentosyltransferase activity"/>
    <property type="evidence" value="ECO:0007669"/>
    <property type="project" value="UniProtKB-ARBA"/>
</dbReference>
<dbReference type="InterPro" id="IPR007657">
    <property type="entry name" value="Glycosyltransferase_61"/>
</dbReference>
<evidence type="ECO:0000259" key="7">
    <source>
        <dbReference type="Pfam" id="PF04577"/>
    </source>
</evidence>
<evidence type="ECO:0000256" key="2">
    <source>
        <dbReference type="ARBA" id="ARBA00004881"/>
    </source>
</evidence>
<accession>A0A8J5H373</accession>
<dbReference type="Pfam" id="PF04577">
    <property type="entry name" value="Glyco_transf_61"/>
    <property type="match status" value="1"/>
</dbReference>
<protein>
    <recommendedName>
        <fullName evidence="7">Glycosyltransferase 61 catalytic domain-containing protein</fullName>
    </recommendedName>
</protein>
<evidence type="ECO:0000256" key="3">
    <source>
        <dbReference type="ARBA" id="ARBA00022676"/>
    </source>
</evidence>
<keyword evidence="6" id="KW-0812">Transmembrane</keyword>
<dbReference type="InterPro" id="IPR049625">
    <property type="entry name" value="Glyco_transf_61_cat"/>
</dbReference>
<evidence type="ECO:0000256" key="5">
    <source>
        <dbReference type="ARBA" id="ARBA00023180"/>
    </source>
</evidence>
<proteinExistence type="predicted"/>
<keyword evidence="6" id="KW-0472">Membrane</keyword>
<gene>
    <name evidence="8" type="ORF">ZIOFF_025855</name>
</gene>
<sequence>MKSARNPSLSRIEARRAGNVLIVAIVIMPLCILSLIKARYCAAPFGSCSLFIFLSASNLRNLCSEENTVLAVLAAKPQALAGAETISKSEEAAITGNLNDFEAKIEFLRRGEDFEAKSGTKPYLFCAEDEDEEETTAIAREIVAEKAAIVSQEPICSRTSNRSVVCEAEGDVRLQGRLQTVFLPPSLTEREWKSKPYCRKQNNSATMKHIKEWTLKPFPGGGPPPECTVNHSVPALVFSLGGFTGNHFHDFTDVLVPLFISAYRFRGEVQFVVADNQDWWVTKFALIFRQLSDYEIIDADIEEEGAVHCFPRVILGLSYHTVFGIDPARTPTGYSMVDFKAMLRKAYGLERSAAAAAAADDRRKPRLLIIARNKTRVFLNMQGMRDMAARLGFDVRVAEPHKGTNVSDFARLVNSADVMMGVHGAGLANMVFLPDGAVMIQVVPFGGLDWLARETFGDPAPAMRIEYLEYYIEADESTIGEEYRADDPVIKDRYGVHKRGWNEISRIYLENQNVRPHLGRLRNTLLEALKRLPNGRHARG</sequence>
<comment type="subcellular location">
    <subcellularLocation>
        <location evidence="1">Golgi apparatus membrane</location>
        <topology evidence="1">Single-pass type II membrane protein</topology>
    </subcellularLocation>
</comment>
<dbReference type="PANTHER" id="PTHR20961:SF100">
    <property type="entry name" value="OS02G0331200 PROTEIN"/>
    <property type="match status" value="1"/>
</dbReference>
<keyword evidence="9" id="KW-1185">Reference proteome</keyword>
<name>A0A8J5H373_ZINOF</name>
<dbReference type="GO" id="GO:0000139">
    <property type="term" value="C:Golgi membrane"/>
    <property type="evidence" value="ECO:0007669"/>
    <property type="project" value="UniProtKB-SubCell"/>
</dbReference>
<dbReference type="AlphaFoldDB" id="A0A8J5H373"/>
<evidence type="ECO:0000256" key="6">
    <source>
        <dbReference type="SAM" id="Phobius"/>
    </source>
</evidence>
<feature type="domain" description="Glycosyltransferase 61 catalytic" evidence="7">
    <location>
        <begin position="355"/>
        <end position="440"/>
    </location>
</feature>
<organism evidence="8 9">
    <name type="scientific">Zingiber officinale</name>
    <name type="common">Ginger</name>
    <name type="synonym">Amomum zingiber</name>
    <dbReference type="NCBI Taxonomy" id="94328"/>
    <lineage>
        <taxon>Eukaryota</taxon>
        <taxon>Viridiplantae</taxon>
        <taxon>Streptophyta</taxon>
        <taxon>Embryophyta</taxon>
        <taxon>Tracheophyta</taxon>
        <taxon>Spermatophyta</taxon>
        <taxon>Magnoliopsida</taxon>
        <taxon>Liliopsida</taxon>
        <taxon>Zingiberales</taxon>
        <taxon>Zingiberaceae</taxon>
        <taxon>Zingiber</taxon>
    </lineage>
</organism>
<comment type="pathway">
    <text evidence="2">Glycan metabolism.</text>
</comment>
<evidence type="ECO:0000256" key="4">
    <source>
        <dbReference type="ARBA" id="ARBA00022679"/>
    </source>
</evidence>
<reference evidence="8 9" key="1">
    <citation type="submission" date="2020-08" db="EMBL/GenBank/DDBJ databases">
        <title>Plant Genome Project.</title>
        <authorList>
            <person name="Zhang R.-G."/>
        </authorList>
    </citation>
    <scope>NUCLEOTIDE SEQUENCE [LARGE SCALE GENOMIC DNA]</scope>
    <source>
        <tissue evidence="8">Rhizome</tissue>
    </source>
</reference>
<keyword evidence="6" id="KW-1133">Transmembrane helix</keyword>
<keyword evidence="3" id="KW-0328">Glycosyltransferase</keyword>
<evidence type="ECO:0000256" key="1">
    <source>
        <dbReference type="ARBA" id="ARBA00004323"/>
    </source>
</evidence>
<dbReference type="EMBL" id="JACMSC010000007">
    <property type="protein sequence ID" value="KAG6515443.1"/>
    <property type="molecule type" value="Genomic_DNA"/>
</dbReference>
<feature type="transmembrane region" description="Helical" evidence="6">
    <location>
        <begin position="20"/>
        <end position="40"/>
    </location>
</feature>
<keyword evidence="5" id="KW-0325">Glycoprotein</keyword>
<dbReference type="PANTHER" id="PTHR20961">
    <property type="entry name" value="GLYCOSYLTRANSFERASE"/>
    <property type="match status" value="1"/>
</dbReference>
<dbReference type="Proteomes" id="UP000734854">
    <property type="component" value="Unassembled WGS sequence"/>
</dbReference>
<comment type="caution">
    <text evidence="8">The sequence shown here is derived from an EMBL/GenBank/DDBJ whole genome shotgun (WGS) entry which is preliminary data.</text>
</comment>